<reference evidence="1" key="1">
    <citation type="submission" date="2018-04" db="EMBL/GenBank/DDBJ databases">
        <title>Transcriptome assembly of Sipha flava.</title>
        <authorList>
            <person name="Scully E.D."/>
            <person name="Geib S.M."/>
            <person name="Palmer N.A."/>
            <person name="Koch K."/>
            <person name="Bradshaw J."/>
            <person name="Heng-Moss T."/>
            <person name="Sarath G."/>
        </authorList>
    </citation>
    <scope>NUCLEOTIDE SEQUENCE</scope>
</reference>
<accession>A0A2S2QR42</accession>
<organism evidence="1">
    <name type="scientific">Sipha flava</name>
    <name type="common">yellow sugarcane aphid</name>
    <dbReference type="NCBI Taxonomy" id="143950"/>
    <lineage>
        <taxon>Eukaryota</taxon>
        <taxon>Metazoa</taxon>
        <taxon>Ecdysozoa</taxon>
        <taxon>Arthropoda</taxon>
        <taxon>Hexapoda</taxon>
        <taxon>Insecta</taxon>
        <taxon>Pterygota</taxon>
        <taxon>Neoptera</taxon>
        <taxon>Paraneoptera</taxon>
        <taxon>Hemiptera</taxon>
        <taxon>Sternorrhyncha</taxon>
        <taxon>Aphidomorpha</taxon>
        <taxon>Aphidoidea</taxon>
        <taxon>Aphididae</taxon>
        <taxon>Sipha</taxon>
    </lineage>
</organism>
<name>A0A2S2QR42_9HEMI</name>
<sequence length="208" mass="23852">MENTTTTTCSSDDEVVPKICKVLPKSYLIRTIDMILQPQKQTAKKAKIIANYCESSATRVISICADRTHLPFYCSRKPTSTTDSSLTPILREMRHCLLTCDWDQYKELLLMLLQSPNLRTDFNVFTTRSCLVLLLNHPNRTPELLDNFMTACLGLDQVTRRSQYLKDCFSLKRNSTITTKENTLKEESIIDEDESMIFNSEFSSDVDV</sequence>
<protein>
    <submittedName>
        <fullName evidence="1">Uncharacterized protein</fullName>
    </submittedName>
</protein>
<gene>
    <name evidence="1" type="ORF">g.48516</name>
</gene>
<dbReference type="EMBL" id="GGMS01010971">
    <property type="protein sequence ID" value="MBY80174.1"/>
    <property type="molecule type" value="Transcribed_RNA"/>
</dbReference>
<evidence type="ECO:0000313" key="1">
    <source>
        <dbReference type="EMBL" id="MBY80174.1"/>
    </source>
</evidence>
<proteinExistence type="predicted"/>
<dbReference type="AlphaFoldDB" id="A0A2S2QR42"/>